<feature type="domain" description="H-type lectin" evidence="2">
    <location>
        <begin position="53"/>
        <end position="115"/>
    </location>
</feature>
<dbReference type="SUPFAM" id="SSF141086">
    <property type="entry name" value="Agglutinin HPA-like"/>
    <property type="match status" value="1"/>
</dbReference>
<feature type="chain" id="PRO_5002111913" description="H-type lectin domain-containing protein" evidence="1">
    <location>
        <begin position="20"/>
        <end position="134"/>
    </location>
</feature>
<accession>A0A0B7AZ29</accession>
<dbReference type="GO" id="GO:0030247">
    <property type="term" value="F:polysaccharide binding"/>
    <property type="evidence" value="ECO:0007669"/>
    <property type="project" value="TreeGrafter"/>
</dbReference>
<sequence length="134" mass="15138">MNSIMKGFFLVCLLPLTSALIQEGIIRCGNDHHWRLTGYDPTIRLNERESVNNIKFPIPYTSTPAVTVSVHQLDTDRFQNLRYELRLTSVTTTGFKLSCVTWHHTGIYSLNVRWVSLSDSAQQIDSDGGIVVAK</sequence>
<dbReference type="InterPro" id="IPR052487">
    <property type="entry name" value="Galactose-binding_lectin"/>
</dbReference>
<dbReference type="Gene3D" id="2.60.40.2080">
    <property type="match status" value="1"/>
</dbReference>
<evidence type="ECO:0000313" key="3">
    <source>
        <dbReference type="EMBL" id="CEK86018.1"/>
    </source>
</evidence>
<organism evidence="3">
    <name type="scientific">Arion vulgaris</name>
    <dbReference type="NCBI Taxonomy" id="1028688"/>
    <lineage>
        <taxon>Eukaryota</taxon>
        <taxon>Metazoa</taxon>
        <taxon>Spiralia</taxon>
        <taxon>Lophotrochozoa</taxon>
        <taxon>Mollusca</taxon>
        <taxon>Gastropoda</taxon>
        <taxon>Heterobranchia</taxon>
        <taxon>Euthyneura</taxon>
        <taxon>Panpulmonata</taxon>
        <taxon>Eupulmonata</taxon>
        <taxon>Stylommatophora</taxon>
        <taxon>Helicina</taxon>
        <taxon>Arionoidea</taxon>
        <taxon>Arionidae</taxon>
        <taxon>Arion</taxon>
    </lineage>
</organism>
<evidence type="ECO:0000259" key="2">
    <source>
        <dbReference type="Pfam" id="PF09458"/>
    </source>
</evidence>
<dbReference type="EMBL" id="HACG01039153">
    <property type="protein sequence ID" value="CEK86018.1"/>
    <property type="molecule type" value="Transcribed_RNA"/>
</dbReference>
<reference evidence="3" key="1">
    <citation type="submission" date="2014-12" db="EMBL/GenBank/DDBJ databases">
        <title>Insight into the proteome of Arion vulgaris.</title>
        <authorList>
            <person name="Aradska J."/>
            <person name="Bulat T."/>
            <person name="Smidak R."/>
            <person name="Sarate P."/>
            <person name="Gangsoo J."/>
            <person name="Sialana F."/>
            <person name="Bilban M."/>
            <person name="Lubec G."/>
        </authorList>
    </citation>
    <scope>NUCLEOTIDE SEQUENCE</scope>
    <source>
        <tissue evidence="3">Skin</tissue>
    </source>
</reference>
<dbReference type="GO" id="GO:0098636">
    <property type="term" value="C:protein complex involved in cell adhesion"/>
    <property type="evidence" value="ECO:0007669"/>
    <property type="project" value="TreeGrafter"/>
</dbReference>
<dbReference type="AlphaFoldDB" id="A0A0B7AZ29"/>
<dbReference type="GO" id="GO:0098609">
    <property type="term" value="P:cell-cell adhesion"/>
    <property type="evidence" value="ECO:0007669"/>
    <property type="project" value="TreeGrafter"/>
</dbReference>
<dbReference type="GO" id="GO:0009986">
    <property type="term" value="C:cell surface"/>
    <property type="evidence" value="ECO:0007669"/>
    <property type="project" value="TreeGrafter"/>
</dbReference>
<feature type="signal peptide" evidence="1">
    <location>
        <begin position="1"/>
        <end position="19"/>
    </location>
</feature>
<dbReference type="GO" id="GO:0046871">
    <property type="term" value="F:N-acetylgalactosamine binding"/>
    <property type="evidence" value="ECO:0007669"/>
    <property type="project" value="TreeGrafter"/>
</dbReference>
<dbReference type="InterPro" id="IPR037221">
    <property type="entry name" value="H-type_lectin_dom_sf"/>
</dbReference>
<proteinExistence type="predicted"/>
<dbReference type="Pfam" id="PF09458">
    <property type="entry name" value="H_lectin"/>
    <property type="match status" value="1"/>
</dbReference>
<keyword evidence="1" id="KW-0732">Signal</keyword>
<protein>
    <recommendedName>
        <fullName evidence="2">H-type lectin domain-containing protein</fullName>
    </recommendedName>
</protein>
<gene>
    <name evidence="3" type="primary">ORF151377</name>
</gene>
<name>A0A0B7AZ29_9EUPU</name>
<dbReference type="InterPro" id="IPR019019">
    <property type="entry name" value="H-type_lectin_domain"/>
</dbReference>
<dbReference type="PANTHER" id="PTHR46938:SF2">
    <property type="entry name" value="DISCOIDIN-2"/>
    <property type="match status" value="1"/>
</dbReference>
<evidence type="ECO:0000256" key="1">
    <source>
        <dbReference type="SAM" id="SignalP"/>
    </source>
</evidence>
<dbReference type="GO" id="GO:0070492">
    <property type="term" value="F:oligosaccharide binding"/>
    <property type="evidence" value="ECO:0007669"/>
    <property type="project" value="TreeGrafter"/>
</dbReference>
<dbReference type="GO" id="GO:0045335">
    <property type="term" value="C:phagocytic vesicle"/>
    <property type="evidence" value="ECO:0007669"/>
    <property type="project" value="TreeGrafter"/>
</dbReference>
<dbReference type="PANTHER" id="PTHR46938">
    <property type="entry name" value="DISCOIDIN-1 SUBUNIT A-RELATED-RELATED"/>
    <property type="match status" value="1"/>
</dbReference>